<dbReference type="PANTHER" id="PTHR30472">
    <property type="entry name" value="FERRIC ENTEROBACTIN TRANSPORT SYSTEM PERMEASE PROTEIN"/>
    <property type="match status" value="1"/>
</dbReference>
<feature type="transmembrane region" description="Helical" evidence="8">
    <location>
        <begin position="235"/>
        <end position="261"/>
    </location>
</feature>
<dbReference type="GO" id="GO:0022857">
    <property type="term" value="F:transmembrane transporter activity"/>
    <property type="evidence" value="ECO:0007669"/>
    <property type="project" value="InterPro"/>
</dbReference>
<dbReference type="SUPFAM" id="SSF81345">
    <property type="entry name" value="ABC transporter involved in vitamin B12 uptake, BtuC"/>
    <property type="match status" value="1"/>
</dbReference>
<dbReference type="RefSeq" id="WP_074522272.1">
    <property type="nucleotide sequence ID" value="NZ_FNHZ01000010.1"/>
</dbReference>
<dbReference type="Pfam" id="PF01032">
    <property type="entry name" value="FecCD"/>
    <property type="match status" value="1"/>
</dbReference>
<feature type="transmembrane region" description="Helical" evidence="8">
    <location>
        <begin position="92"/>
        <end position="110"/>
    </location>
</feature>
<evidence type="ECO:0000256" key="2">
    <source>
        <dbReference type="ARBA" id="ARBA00007935"/>
    </source>
</evidence>
<dbReference type="EMBL" id="FNHZ01000010">
    <property type="protein sequence ID" value="SDN28144.1"/>
    <property type="molecule type" value="Genomic_DNA"/>
</dbReference>
<evidence type="ECO:0000256" key="6">
    <source>
        <dbReference type="ARBA" id="ARBA00022989"/>
    </source>
</evidence>
<dbReference type="Proteomes" id="UP000187651">
    <property type="component" value="Unassembled WGS sequence"/>
</dbReference>
<dbReference type="AlphaFoldDB" id="A0A1H0A4J4"/>
<gene>
    <name evidence="9" type="ORF">SAMN05216544_2324</name>
</gene>
<evidence type="ECO:0000256" key="8">
    <source>
        <dbReference type="SAM" id="Phobius"/>
    </source>
</evidence>
<keyword evidence="3" id="KW-0813">Transport</keyword>
<proteinExistence type="inferred from homology"/>
<protein>
    <submittedName>
        <fullName evidence="9">Iron complex transport system permease protein</fullName>
    </submittedName>
</protein>
<evidence type="ECO:0000313" key="10">
    <source>
        <dbReference type="Proteomes" id="UP000187651"/>
    </source>
</evidence>
<keyword evidence="5 8" id="KW-0812">Transmembrane</keyword>
<comment type="similarity">
    <text evidence="2">Belongs to the binding-protein-dependent transport system permease family. FecCD subfamily.</text>
</comment>
<sequence>MRKSKRIYVIKLCILAGLVLALALISLCFGTVNYSLDQVFKVLLKMSNTGAFIITRLRLPRIYAAILCGFAFGIAGNIFQTLLNNPLASPDIIGVSSGSTVAAVYCILFLRLNRNLVSFISVIAGIVVALVIYKISYRDKFSTNRLILVGIGFQAFFSALTNWMIMKAAEYDVPTAMRWLNGNLNGIVTESLPMLFIVVIVCGLTVIGFRHSLQSIALGEQIAVIHGVRVNRVRALLIICAVMLIAFATAIAGPIASIAFLSGPIAARICGRNQSNILSSGLVGAILVLAGDFVGENLLITRYPVGVVTGILGAPYLIYLLIYQHRKGKA</sequence>
<feature type="transmembrane region" description="Helical" evidence="8">
    <location>
        <begin position="303"/>
        <end position="322"/>
    </location>
</feature>
<evidence type="ECO:0000256" key="7">
    <source>
        <dbReference type="ARBA" id="ARBA00023136"/>
    </source>
</evidence>
<dbReference type="OrthoDB" id="9792889at2"/>
<reference evidence="10" key="1">
    <citation type="submission" date="2016-10" db="EMBL/GenBank/DDBJ databases">
        <authorList>
            <person name="Varghese N."/>
            <person name="Submissions S."/>
        </authorList>
    </citation>
    <scope>NUCLEOTIDE SEQUENCE [LARGE SCALE GENOMIC DNA]</scope>
    <source>
        <strain evidence="10">M83</strain>
    </source>
</reference>
<dbReference type="InterPro" id="IPR037294">
    <property type="entry name" value="ABC_BtuC-like"/>
</dbReference>
<keyword evidence="6 8" id="KW-1133">Transmembrane helix</keyword>
<comment type="subcellular location">
    <subcellularLocation>
        <location evidence="1">Cell membrane</location>
        <topology evidence="1">Multi-pass membrane protein</topology>
    </subcellularLocation>
</comment>
<evidence type="ECO:0000256" key="1">
    <source>
        <dbReference type="ARBA" id="ARBA00004651"/>
    </source>
</evidence>
<dbReference type="InterPro" id="IPR000522">
    <property type="entry name" value="ABC_transptr_permease_BtuC"/>
</dbReference>
<feature type="transmembrane region" description="Helical" evidence="8">
    <location>
        <begin position="62"/>
        <end position="80"/>
    </location>
</feature>
<accession>A0A1H0A4J4</accession>
<feature type="transmembrane region" description="Helical" evidence="8">
    <location>
        <begin position="145"/>
        <end position="166"/>
    </location>
</feature>
<dbReference type="Gene3D" id="1.10.3470.10">
    <property type="entry name" value="ABC transporter involved in vitamin B12 uptake, BtuC"/>
    <property type="match status" value="1"/>
</dbReference>
<dbReference type="GO" id="GO:0005886">
    <property type="term" value="C:plasma membrane"/>
    <property type="evidence" value="ECO:0007669"/>
    <property type="project" value="UniProtKB-SubCell"/>
</dbReference>
<evidence type="ECO:0000256" key="4">
    <source>
        <dbReference type="ARBA" id="ARBA00022475"/>
    </source>
</evidence>
<keyword evidence="10" id="KW-1185">Reference proteome</keyword>
<dbReference type="GO" id="GO:0033214">
    <property type="term" value="P:siderophore-iron import into cell"/>
    <property type="evidence" value="ECO:0007669"/>
    <property type="project" value="TreeGrafter"/>
</dbReference>
<evidence type="ECO:0000313" key="9">
    <source>
        <dbReference type="EMBL" id="SDN28144.1"/>
    </source>
</evidence>
<evidence type="ECO:0000256" key="5">
    <source>
        <dbReference type="ARBA" id="ARBA00022692"/>
    </source>
</evidence>
<name>A0A1H0A4J4_9FIRM</name>
<evidence type="ECO:0000256" key="3">
    <source>
        <dbReference type="ARBA" id="ARBA00022448"/>
    </source>
</evidence>
<keyword evidence="7 8" id="KW-0472">Membrane</keyword>
<feature type="transmembrane region" description="Helical" evidence="8">
    <location>
        <begin position="116"/>
        <end position="133"/>
    </location>
</feature>
<organism evidence="9 10">
    <name type="scientific">Lachnospira pectinoschiza</name>
    <dbReference type="NCBI Taxonomy" id="28052"/>
    <lineage>
        <taxon>Bacteria</taxon>
        <taxon>Bacillati</taxon>
        <taxon>Bacillota</taxon>
        <taxon>Clostridia</taxon>
        <taxon>Lachnospirales</taxon>
        <taxon>Lachnospiraceae</taxon>
        <taxon>Lachnospira</taxon>
    </lineage>
</organism>
<feature type="transmembrane region" description="Helical" evidence="8">
    <location>
        <begin position="186"/>
        <end position="209"/>
    </location>
</feature>
<dbReference type="CDD" id="cd06550">
    <property type="entry name" value="TM_ABC_iron-siderophores_like"/>
    <property type="match status" value="1"/>
</dbReference>
<dbReference type="PANTHER" id="PTHR30472:SF24">
    <property type="entry name" value="FERRIC ENTEROBACTIN TRANSPORT SYSTEM PERMEASE PROTEIN FEPG"/>
    <property type="match status" value="1"/>
</dbReference>
<keyword evidence="4" id="KW-1003">Cell membrane</keyword>